<evidence type="ECO:0000256" key="1">
    <source>
        <dbReference type="ARBA" id="ARBA00004651"/>
    </source>
</evidence>
<feature type="transmembrane region" description="Helical" evidence="7">
    <location>
        <begin position="456"/>
        <end position="476"/>
    </location>
</feature>
<keyword evidence="6 7" id="KW-0472">Membrane</keyword>
<keyword evidence="11" id="KW-1185">Reference proteome</keyword>
<dbReference type="PANTHER" id="PTHR30489:SF0">
    <property type="entry name" value="LIPOPROTEIN-RELEASING SYSTEM TRANSMEMBRANE PROTEIN LOLE"/>
    <property type="match status" value="1"/>
</dbReference>
<organism evidence="10 11">
    <name type="scientific">Microbacterium deminutum</name>
    <dbReference type="NCBI Taxonomy" id="344164"/>
    <lineage>
        <taxon>Bacteria</taxon>
        <taxon>Bacillati</taxon>
        <taxon>Actinomycetota</taxon>
        <taxon>Actinomycetes</taxon>
        <taxon>Micrococcales</taxon>
        <taxon>Microbacteriaceae</taxon>
        <taxon>Microbacterium</taxon>
    </lineage>
</organism>
<feature type="domain" description="MacB-like periplasmic core" evidence="9">
    <location>
        <begin position="18"/>
        <end position="212"/>
    </location>
</feature>
<dbReference type="InterPro" id="IPR051447">
    <property type="entry name" value="Lipoprotein-release_system"/>
</dbReference>
<feature type="transmembrane region" description="Helical" evidence="7">
    <location>
        <begin position="847"/>
        <end position="871"/>
    </location>
</feature>
<accession>A0ABN2R1Z1</accession>
<dbReference type="Pfam" id="PF02687">
    <property type="entry name" value="FtsX"/>
    <property type="match status" value="2"/>
</dbReference>
<evidence type="ECO:0000256" key="2">
    <source>
        <dbReference type="ARBA" id="ARBA00005236"/>
    </source>
</evidence>
<dbReference type="Proteomes" id="UP001499933">
    <property type="component" value="Unassembled WGS sequence"/>
</dbReference>
<feature type="domain" description="ABC3 transporter permease C-terminal" evidence="8">
    <location>
        <begin position="290"/>
        <end position="393"/>
    </location>
</feature>
<dbReference type="Pfam" id="PF12704">
    <property type="entry name" value="MacB_PCD"/>
    <property type="match status" value="2"/>
</dbReference>
<feature type="transmembrane region" description="Helical" evidence="7">
    <location>
        <begin position="276"/>
        <end position="301"/>
    </location>
</feature>
<feature type="transmembrane region" description="Helical" evidence="7">
    <location>
        <begin position="367"/>
        <end position="393"/>
    </location>
</feature>
<comment type="subcellular location">
    <subcellularLocation>
        <location evidence="1">Cell membrane</location>
        <topology evidence="1">Multi-pass membrane protein</topology>
    </subcellularLocation>
</comment>
<evidence type="ECO:0000256" key="6">
    <source>
        <dbReference type="ARBA" id="ARBA00023136"/>
    </source>
</evidence>
<evidence type="ECO:0000256" key="4">
    <source>
        <dbReference type="ARBA" id="ARBA00022692"/>
    </source>
</evidence>
<feature type="domain" description="MacB-like periplasmic core" evidence="9">
    <location>
        <begin position="516"/>
        <end position="725"/>
    </location>
</feature>
<feature type="transmembrane region" description="Helical" evidence="7">
    <location>
        <begin position="802"/>
        <end position="827"/>
    </location>
</feature>
<dbReference type="EMBL" id="BAAAOG010000005">
    <property type="protein sequence ID" value="GAA1962088.1"/>
    <property type="molecule type" value="Genomic_DNA"/>
</dbReference>
<evidence type="ECO:0000256" key="5">
    <source>
        <dbReference type="ARBA" id="ARBA00022989"/>
    </source>
</evidence>
<feature type="transmembrane region" description="Helical" evidence="7">
    <location>
        <begin position="513"/>
        <end position="534"/>
    </location>
</feature>
<sequence length="885" mass="91236">MTRLWLRGLLRRPGAFLGTVAGIAVAVALFASLGAFLSAANGSMTARASGTVAVDWQVEVAAGADTAGVAKTVKDATGVRASLPVRYTPVDALIATTGGTTQTTGAGMVLEIPAEYTSTFPKQVRFLTGARAGVLIAQQTASNLHVGPGDRVTIRTQGGSDIRVTVAGVIDLPQANSLFQIVGAPPQSQPVAPPDNVLLLPSAEFATLSASMDPAKQAAITTQLHVMLSHRLPPDPASAYTSVVEAAHNLDAAMAGSGQIGDNLGAALDASRADAAYATVLFLFLGLPGAALSAMLTFAIARGARARRLRDQALLRTRGASLRVIGTLVAVEAVLAGLVGGVIGLGGAALIGWAMFGSPTFGSSVAAAIGWPAVALTAGLLIAALAILLPALRDFRTAEVARARTQLPIRRDPWWMRIYLDLLLIAIAGVLLLVTTQNGYTLVLAPEGVTAIQIDYWAFFGPALLWVGSGLLIWRLTDVVLTRGRRAVTAAARPVAGNLASTASATMTRQRSLFATSIVMLSLALAFAISTAVFNATYQQQAEADARLTNGADVAVSYPPGSATSPAALDALRTLPGVDTVEPLQHRYAYVGNDLQDLFGVRAETIGATASLQNAYFQGGTAQDLMHKLATTRDAVLVSAETVKDYQLHLGDTINLRLQNPRSGELTTVPFRYVGVANEFPTAPKDSFLVANASYVAEKTGDPAVSVALVNTGTADPADVARSLQHELGTSATVVPIGAARSAVGSSLTSVDLAGLTRIELIFAFVLAAASGGVVFALGIVERRRSFAIASVLGATPRQLRSLALVEAFTVSVGGLVAGALLGWGLSAALVGVLSGVFDPPPDTLTVPWWSLAGVAVAAVGAILISALIAAQNSKRPAIESLRAT</sequence>
<feature type="transmembrane region" description="Helical" evidence="7">
    <location>
        <begin position="322"/>
        <end position="355"/>
    </location>
</feature>
<name>A0ABN2R1Z1_9MICO</name>
<evidence type="ECO:0000259" key="9">
    <source>
        <dbReference type="Pfam" id="PF12704"/>
    </source>
</evidence>
<dbReference type="InterPro" id="IPR003838">
    <property type="entry name" value="ABC3_permease_C"/>
</dbReference>
<evidence type="ECO:0000256" key="7">
    <source>
        <dbReference type="SAM" id="Phobius"/>
    </source>
</evidence>
<feature type="domain" description="ABC3 transporter permease C-terminal" evidence="8">
    <location>
        <begin position="761"/>
        <end position="872"/>
    </location>
</feature>
<proteinExistence type="inferred from homology"/>
<evidence type="ECO:0000256" key="3">
    <source>
        <dbReference type="ARBA" id="ARBA00022475"/>
    </source>
</evidence>
<evidence type="ECO:0000313" key="10">
    <source>
        <dbReference type="EMBL" id="GAA1962088.1"/>
    </source>
</evidence>
<dbReference type="RefSeq" id="WP_344095300.1">
    <property type="nucleotide sequence ID" value="NZ_BAAAOG010000005.1"/>
</dbReference>
<keyword evidence="5 7" id="KW-1133">Transmembrane helix</keyword>
<feature type="transmembrane region" description="Helical" evidence="7">
    <location>
        <begin position="761"/>
        <end position="781"/>
    </location>
</feature>
<dbReference type="PANTHER" id="PTHR30489">
    <property type="entry name" value="LIPOPROTEIN-RELEASING SYSTEM TRANSMEMBRANE PROTEIN LOLE"/>
    <property type="match status" value="1"/>
</dbReference>
<keyword evidence="4 7" id="KW-0812">Transmembrane</keyword>
<feature type="transmembrane region" description="Helical" evidence="7">
    <location>
        <begin position="414"/>
        <end position="436"/>
    </location>
</feature>
<evidence type="ECO:0000313" key="11">
    <source>
        <dbReference type="Proteomes" id="UP001499933"/>
    </source>
</evidence>
<evidence type="ECO:0008006" key="12">
    <source>
        <dbReference type="Google" id="ProtNLM"/>
    </source>
</evidence>
<reference evidence="10 11" key="1">
    <citation type="journal article" date="2019" name="Int. J. Syst. Evol. Microbiol.">
        <title>The Global Catalogue of Microorganisms (GCM) 10K type strain sequencing project: providing services to taxonomists for standard genome sequencing and annotation.</title>
        <authorList>
            <consortium name="The Broad Institute Genomics Platform"/>
            <consortium name="The Broad Institute Genome Sequencing Center for Infectious Disease"/>
            <person name="Wu L."/>
            <person name="Ma J."/>
        </authorList>
    </citation>
    <scope>NUCLEOTIDE SEQUENCE [LARGE SCALE GENOMIC DNA]</scope>
    <source>
        <strain evidence="10 11">JCM 14901</strain>
    </source>
</reference>
<evidence type="ECO:0000259" key="8">
    <source>
        <dbReference type="Pfam" id="PF02687"/>
    </source>
</evidence>
<comment type="similarity">
    <text evidence="2">Belongs to the ABC-4 integral membrane protein family. LolC/E subfamily.</text>
</comment>
<dbReference type="InterPro" id="IPR025857">
    <property type="entry name" value="MacB_PCD"/>
</dbReference>
<comment type="caution">
    <text evidence="10">The sequence shown here is derived from an EMBL/GenBank/DDBJ whole genome shotgun (WGS) entry which is preliminary data.</text>
</comment>
<keyword evidence="3" id="KW-1003">Cell membrane</keyword>
<protein>
    <recommendedName>
        <fullName evidence="12">ABC transporter permease</fullName>
    </recommendedName>
</protein>
<gene>
    <name evidence="10" type="ORF">GCM10009776_25930</name>
</gene>